<sequence length="72" mass="8429">MENPHEQTQNALLSRIINNMETLNESIVSMNKALQDINRKNLDVEMVSHLWQHYSQISNDNLETTGEKREPH</sequence>
<dbReference type="Proteomes" id="UP001152531">
    <property type="component" value="Unassembled WGS sequence"/>
</dbReference>
<keyword evidence="2" id="KW-1185">Reference proteome</keyword>
<gene>
    <name evidence="1" type="ORF">CLIB1444_07S04852</name>
</gene>
<evidence type="ECO:0000313" key="2">
    <source>
        <dbReference type="Proteomes" id="UP001152531"/>
    </source>
</evidence>
<organism evidence="1 2">
    <name type="scientific">[Candida] jaroonii</name>
    <dbReference type="NCBI Taxonomy" id="467808"/>
    <lineage>
        <taxon>Eukaryota</taxon>
        <taxon>Fungi</taxon>
        <taxon>Dikarya</taxon>
        <taxon>Ascomycota</taxon>
        <taxon>Saccharomycotina</taxon>
        <taxon>Pichiomycetes</taxon>
        <taxon>Debaryomycetaceae</taxon>
        <taxon>Yamadazyma</taxon>
    </lineage>
</organism>
<reference evidence="1" key="1">
    <citation type="submission" date="2022-06" db="EMBL/GenBank/DDBJ databases">
        <authorList>
            <person name="Legras J.-L."/>
            <person name="Devillers H."/>
            <person name="Grondin C."/>
        </authorList>
    </citation>
    <scope>NUCLEOTIDE SEQUENCE</scope>
    <source>
        <strain evidence="1">CLIB 1444</strain>
    </source>
</reference>
<evidence type="ECO:0000313" key="1">
    <source>
        <dbReference type="EMBL" id="CAH6721894.1"/>
    </source>
</evidence>
<name>A0ACA9YB90_9ASCO</name>
<dbReference type="EMBL" id="CALSDN010000007">
    <property type="protein sequence ID" value="CAH6721894.1"/>
    <property type="molecule type" value="Genomic_DNA"/>
</dbReference>
<protein>
    <submittedName>
        <fullName evidence="1">DASH complex subunit Dad4p</fullName>
    </submittedName>
</protein>
<comment type="caution">
    <text evidence="1">The sequence shown here is derived from an EMBL/GenBank/DDBJ whole genome shotgun (WGS) entry which is preliminary data.</text>
</comment>
<proteinExistence type="predicted"/>
<accession>A0ACA9YB90</accession>